<keyword evidence="2" id="KW-1185">Reference proteome</keyword>
<gene>
    <name evidence="1" type="ORF">NC653_020388</name>
</gene>
<comment type="caution">
    <text evidence="1">The sequence shown here is derived from an EMBL/GenBank/DDBJ whole genome shotgun (WGS) entry which is preliminary data.</text>
</comment>
<accession>A0AAD6QCJ1</accession>
<proteinExistence type="predicted"/>
<reference evidence="1" key="1">
    <citation type="journal article" date="2023" name="Mol. Ecol. Resour.">
        <title>Chromosome-level genome assembly of a triploid poplar Populus alba 'Berolinensis'.</title>
        <authorList>
            <person name="Chen S."/>
            <person name="Yu Y."/>
            <person name="Wang X."/>
            <person name="Wang S."/>
            <person name="Zhang T."/>
            <person name="Zhou Y."/>
            <person name="He R."/>
            <person name="Meng N."/>
            <person name="Wang Y."/>
            <person name="Liu W."/>
            <person name="Liu Z."/>
            <person name="Liu J."/>
            <person name="Guo Q."/>
            <person name="Huang H."/>
            <person name="Sederoff R.R."/>
            <person name="Wang G."/>
            <person name="Qu G."/>
            <person name="Chen S."/>
        </authorList>
    </citation>
    <scope>NUCLEOTIDE SEQUENCE</scope>
    <source>
        <strain evidence="1">SC-2020</strain>
    </source>
</reference>
<evidence type="ECO:0000313" key="1">
    <source>
        <dbReference type="EMBL" id="KAJ6987142.1"/>
    </source>
</evidence>
<sequence>MIAWQPFQFNMEVIIMHSDLNYMKEF</sequence>
<dbReference type="EMBL" id="JAQIZT010000008">
    <property type="protein sequence ID" value="KAJ6987142.1"/>
    <property type="molecule type" value="Genomic_DNA"/>
</dbReference>
<name>A0AAD6QCJ1_9ROSI</name>
<protein>
    <submittedName>
        <fullName evidence="1">Uncharacterized protein</fullName>
    </submittedName>
</protein>
<organism evidence="1 2">
    <name type="scientific">Populus alba x Populus x berolinensis</name>
    <dbReference type="NCBI Taxonomy" id="444605"/>
    <lineage>
        <taxon>Eukaryota</taxon>
        <taxon>Viridiplantae</taxon>
        <taxon>Streptophyta</taxon>
        <taxon>Embryophyta</taxon>
        <taxon>Tracheophyta</taxon>
        <taxon>Spermatophyta</taxon>
        <taxon>Magnoliopsida</taxon>
        <taxon>eudicotyledons</taxon>
        <taxon>Gunneridae</taxon>
        <taxon>Pentapetalae</taxon>
        <taxon>rosids</taxon>
        <taxon>fabids</taxon>
        <taxon>Malpighiales</taxon>
        <taxon>Salicaceae</taxon>
        <taxon>Saliceae</taxon>
        <taxon>Populus</taxon>
    </lineage>
</organism>
<dbReference type="Proteomes" id="UP001164929">
    <property type="component" value="Chromosome 8"/>
</dbReference>
<dbReference type="AlphaFoldDB" id="A0AAD6QCJ1"/>
<evidence type="ECO:0000313" key="2">
    <source>
        <dbReference type="Proteomes" id="UP001164929"/>
    </source>
</evidence>